<dbReference type="Proteomes" id="UP000315226">
    <property type="component" value="Unassembled WGS sequence"/>
</dbReference>
<gene>
    <name evidence="1" type="ORF">SGA01_28210</name>
</gene>
<accession>A0A4Y3RHD8</accession>
<reference evidence="1 2" key="1">
    <citation type="submission" date="2019-06" db="EMBL/GenBank/DDBJ databases">
        <title>Whole genome shotgun sequence of Streptomyces gardneri NBRC 12865.</title>
        <authorList>
            <person name="Hosoyama A."/>
            <person name="Uohara A."/>
            <person name="Ohji S."/>
            <person name="Ichikawa N."/>
        </authorList>
    </citation>
    <scope>NUCLEOTIDE SEQUENCE [LARGE SCALE GENOMIC DNA]</scope>
    <source>
        <strain evidence="1 2">NBRC 12865</strain>
    </source>
</reference>
<dbReference type="EMBL" id="BJMN01000016">
    <property type="protein sequence ID" value="GEB57216.1"/>
    <property type="molecule type" value="Genomic_DNA"/>
</dbReference>
<dbReference type="OrthoDB" id="3540409at2"/>
<proteinExistence type="predicted"/>
<name>A0A4Y3RHD8_9ACTN</name>
<keyword evidence="2" id="KW-1185">Reference proteome</keyword>
<protein>
    <submittedName>
        <fullName evidence="1">Uncharacterized protein</fullName>
    </submittedName>
</protein>
<evidence type="ECO:0000313" key="2">
    <source>
        <dbReference type="Proteomes" id="UP000315226"/>
    </source>
</evidence>
<organism evidence="1 2">
    <name type="scientific">Streptomyces gardneri</name>
    <dbReference type="NCBI Taxonomy" id="66892"/>
    <lineage>
        <taxon>Bacteria</taxon>
        <taxon>Bacillati</taxon>
        <taxon>Actinomycetota</taxon>
        <taxon>Actinomycetes</taxon>
        <taxon>Kitasatosporales</taxon>
        <taxon>Streptomycetaceae</taxon>
        <taxon>Streptomyces</taxon>
    </lineage>
</organism>
<sequence length="169" mass="19479">MPRRRPGALRAQNTTPRQAHRAVGLWGHTLSSIPRPNRIGGLSSRTVAAIRREEFRRLDKGLLPGDTQMALQCYRSFLARPGRYLYLTATVCGCYECDLKEDVATARDLLELVLARLPPRARRELAAQVAKLDEELYCRTLPDPLAYRRPRSPGEEWWHWRIYDESSHL</sequence>
<comment type="caution">
    <text evidence="1">The sequence shown here is derived from an EMBL/GenBank/DDBJ whole genome shotgun (WGS) entry which is preliminary data.</text>
</comment>
<evidence type="ECO:0000313" key="1">
    <source>
        <dbReference type="EMBL" id="GEB57216.1"/>
    </source>
</evidence>
<dbReference type="AlphaFoldDB" id="A0A4Y3RHD8"/>